<name>A0A7W3JJ94_9MICO</name>
<feature type="domain" description="Hypervirulence associated protein TUDOR" evidence="2">
    <location>
        <begin position="6"/>
        <end position="64"/>
    </location>
</feature>
<dbReference type="OrthoDB" id="71751at2"/>
<organism evidence="4 6">
    <name type="scientific">Frigoribacterium faeni</name>
    <dbReference type="NCBI Taxonomy" id="145483"/>
    <lineage>
        <taxon>Bacteria</taxon>
        <taxon>Bacillati</taxon>
        <taxon>Actinomycetota</taxon>
        <taxon>Actinomycetes</taxon>
        <taxon>Micrococcales</taxon>
        <taxon>Microbacteriaceae</taxon>
        <taxon>Frigoribacterium</taxon>
    </lineage>
</organism>
<proteinExistence type="predicted"/>
<dbReference type="Proteomes" id="UP000321154">
    <property type="component" value="Unassembled WGS sequence"/>
</dbReference>
<comment type="caution">
    <text evidence="4">The sequence shown here is derived from an EMBL/GenBank/DDBJ whole genome shotgun (WGS) entry which is preliminary data.</text>
</comment>
<gene>
    <name evidence="4" type="ORF">FB463_002136</name>
    <name evidence="3" type="ORF">FFA01_04460</name>
</gene>
<sequence length="69" mass="7546">MTFSKGDHVTWNTPQGETHGTVVEKREKEFQLDGQKFTASGDEPYFIVESDKSGSKAAHKGSSLSAKKS</sequence>
<feature type="region of interest" description="Disordered" evidence="1">
    <location>
        <begin position="50"/>
        <end position="69"/>
    </location>
</feature>
<dbReference type="InterPro" id="IPR021331">
    <property type="entry name" value="Hva1_TUDOR"/>
</dbReference>
<evidence type="ECO:0000313" key="4">
    <source>
        <dbReference type="EMBL" id="MBA8813887.1"/>
    </source>
</evidence>
<feature type="compositionally biased region" description="Low complexity" evidence="1">
    <location>
        <begin position="60"/>
        <end position="69"/>
    </location>
</feature>
<keyword evidence="5" id="KW-1185">Reference proteome</keyword>
<accession>A0A7W3JJ94</accession>
<feature type="region of interest" description="Disordered" evidence="1">
    <location>
        <begin position="1"/>
        <end position="23"/>
    </location>
</feature>
<reference evidence="3 5" key="1">
    <citation type="submission" date="2019-07" db="EMBL/GenBank/DDBJ databases">
        <title>Whole genome shotgun sequence of Frigoribacterium faeni NBRC 103066.</title>
        <authorList>
            <person name="Hosoyama A."/>
            <person name="Uohara A."/>
            <person name="Ohji S."/>
            <person name="Ichikawa N."/>
        </authorList>
    </citation>
    <scope>NUCLEOTIDE SEQUENCE [LARGE SCALE GENOMIC DNA]</scope>
    <source>
        <strain evidence="3 5">NBRC 103066</strain>
    </source>
</reference>
<reference evidence="4 6" key="2">
    <citation type="submission" date="2020-07" db="EMBL/GenBank/DDBJ databases">
        <title>Sequencing the genomes of 1000 actinobacteria strains.</title>
        <authorList>
            <person name="Klenk H.-P."/>
        </authorList>
    </citation>
    <scope>NUCLEOTIDE SEQUENCE [LARGE SCALE GENOMIC DNA]</scope>
    <source>
        <strain evidence="4 6">DSM 10309</strain>
    </source>
</reference>
<evidence type="ECO:0000313" key="3">
    <source>
        <dbReference type="EMBL" id="GEK82137.1"/>
    </source>
</evidence>
<dbReference type="EMBL" id="BJUV01000003">
    <property type="protein sequence ID" value="GEK82137.1"/>
    <property type="molecule type" value="Genomic_DNA"/>
</dbReference>
<dbReference type="AlphaFoldDB" id="A0A7W3JJ94"/>
<dbReference type="Pfam" id="PF11160">
    <property type="entry name" value="Hva1_TUDOR"/>
    <property type="match status" value="1"/>
</dbReference>
<protein>
    <recommendedName>
        <fullName evidence="2">Hypervirulence associated protein TUDOR domain-containing protein</fullName>
    </recommendedName>
</protein>
<evidence type="ECO:0000259" key="2">
    <source>
        <dbReference type="Pfam" id="PF11160"/>
    </source>
</evidence>
<dbReference type="Gene3D" id="2.30.30.1060">
    <property type="match status" value="1"/>
</dbReference>
<evidence type="ECO:0000313" key="5">
    <source>
        <dbReference type="Proteomes" id="UP000321154"/>
    </source>
</evidence>
<dbReference type="EMBL" id="JACGWW010000002">
    <property type="protein sequence ID" value="MBA8813887.1"/>
    <property type="molecule type" value="Genomic_DNA"/>
</dbReference>
<dbReference type="RefSeq" id="WP_146852543.1">
    <property type="nucleotide sequence ID" value="NZ_BAAAHR010000003.1"/>
</dbReference>
<dbReference type="Proteomes" id="UP000522688">
    <property type="component" value="Unassembled WGS sequence"/>
</dbReference>
<evidence type="ECO:0000256" key="1">
    <source>
        <dbReference type="SAM" id="MobiDB-lite"/>
    </source>
</evidence>
<evidence type="ECO:0000313" key="6">
    <source>
        <dbReference type="Proteomes" id="UP000522688"/>
    </source>
</evidence>